<evidence type="ECO:0008006" key="4">
    <source>
        <dbReference type="Google" id="ProtNLM"/>
    </source>
</evidence>
<reference evidence="2 3" key="1">
    <citation type="submission" date="2011-07" db="EMBL/GenBank/DDBJ databases">
        <title>The complete genome of chromosome of Emticicia oligotrophica DSM 17448.</title>
        <authorList>
            <consortium name="US DOE Joint Genome Institute (JGI-PGF)"/>
            <person name="Lucas S."/>
            <person name="Han J."/>
            <person name="Lapidus A."/>
            <person name="Bruce D."/>
            <person name="Goodwin L."/>
            <person name="Pitluck S."/>
            <person name="Peters L."/>
            <person name="Kyrpides N."/>
            <person name="Mavromatis K."/>
            <person name="Ivanova N."/>
            <person name="Ovchinnikova G."/>
            <person name="Teshima H."/>
            <person name="Detter J.C."/>
            <person name="Tapia R."/>
            <person name="Han C."/>
            <person name="Land M."/>
            <person name="Hauser L."/>
            <person name="Markowitz V."/>
            <person name="Cheng J.-F."/>
            <person name="Hugenholtz P."/>
            <person name="Woyke T."/>
            <person name="Wu D."/>
            <person name="Tindall B."/>
            <person name="Pomrenke H."/>
            <person name="Brambilla E."/>
            <person name="Klenk H.-P."/>
            <person name="Eisen J.A."/>
        </authorList>
    </citation>
    <scope>NUCLEOTIDE SEQUENCE [LARGE SCALE GENOMIC DNA]</scope>
    <source>
        <strain evidence="2 3">DSM 17448</strain>
    </source>
</reference>
<keyword evidence="1" id="KW-1133">Transmembrane helix</keyword>
<keyword evidence="1" id="KW-0472">Membrane</keyword>
<name>A0ABM5MXH8_EMTOG</name>
<dbReference type="EMBL" id="CP002961">
    <property type="protein sequence ID" value="AFK01828.1"/>
    <property type="molecule type" value="Genomic_DNA"/>
</dbReference>
<dbReference type="Proteomes" id="UP000002875">
    <property type="component" value="Chromosome"/>
</dbReference>
<protein>
    <recommendedName>
        <fullName evidence="4">YhhN-like protein</fullName>
    </recommendedName>
</protein>
<evidence type="ECO:0000313" key="3">
    <source>
        <dbReference type="Proteomes" id="UP000002875"/>
    </source>
</evidence>
<feature type="transmembrane region" description="Helical" evidence="1">
    <location>
        <begin position="83"/>
        <end position="103"/>
    </location>
</feature>
<evidence type="ECO:0000313" key="2">
    <source>
        <dbReference type="EMBL" id="AFK01828.1"/>
    </source>
</evidence>
<proteinExistence type="predicted"/>
<feature type="transmembrane region" description="Helical" evidence="1">
    <location>
        <begin position="147"/>
        <end position="165"/>
    </location>
</feature>
<keyword evidence="1" id="KW-0812">Transmembrane</keyword>
<feature type="transmembrane region" description="Helical" evidence="1">
    <location>
        <begin position="123"/>
        <end position="141"/>
    </location>
</feature>
<organism evidence="2 3">
    <name type="scientific">Emticicia oligotrophica (strain DSM 17448 / CIP 109782 / MTCC 6937 / GPTSA100-15)</name>
    <dbReference type="NCBI Taxonomy" id="929562"/>
    <lineage>
        <taxon>Bacteria</taxon>
        <taxon>Pseudomonadati</taxon>
        <taxon>Bacteroidota</taxon>
        <taxon>Cytophagia</taxon>
        <taxon>Cytophagales</taxon>
        <taxon>Leadbetterellaceae</taxon>
        <taxon>Emticicia</taxon>
    </lineage>
</organism>
<dbReference type="RefSeq" id="WP_015027531.1">
    <property type="nucleotide sequence ID" value="NC_018748.1"/>
</dbReference>
<feature type="transmembrane region" description="Helical" evidence="1">
    <location>
        <begin position="196"/>
        <end position="218"/>
    </location>
</feature>
<sequence length="234" mass="27507">MKKLWLLVYFSVVPVAIWGDCYDEIIFLKKIGGLEVLVNLLLLFYYLDYKKLKFIQIDWYLIEALLFTIAAGLLILEFKDIEILMLINTIGFYLTQFMFISVFRSEGSILPAVSVVFKEWKMIMMSILFIVGFVFVLIKFIPNSLLVISFVYSTQMMILFWMAYFRPVSFRVFVMGFLGTFFLIVANLWLTINLLFHQFFCALGVWAILYGCSQFLIVESVLVKRNKTIYFNQL</sequence>
<gene>
    <name evidence="2" type="ordered locus">Emtol_0675</name>
</gene>
<feature type="transmembrane region" description="Helical" evidence="1">
    <location>
        <begin position="29"/>
        <end position="47"/>
    </location>
</feature>
<feature type="transmembrane region" description="Helical" evidence="1">
    <location>
        <begin position="59"/>
        <end position="77"/>
    </location>
</feature>
<evidence type="ECO:0000256" key="1">
    <source>
        <dbReference type="SAM" id="Phobius"/>
    </source>
</evidence>
<keyword evidence="3" id="KW-1185">Reference proteome</keyword>
<feature type="transmembrane region" description="Helical" evidence="1">
    <location>
        <begin position="172"/>
        <end position="190"/>
    </location>
</feature>
<accession>A0ABM5MXH8</accession>